<protein>
    <submittedName>
        <fullName evidence="10">Uncharacterized protein</fullName>
    </submittedName>
</protein>
<dbReference type="GO" id="GO:0005886">
    <property type="term" value="C:plasma membrane"/>
    <property type="evidence" value="ECO:0007669"/>
    <property type="project" value="UniProtKB-SubCell"/>
</dbReference>
<comment type="subcellular location">
    <subcellularLocation>
        <location evidence="1">Cell membrane</location>
        <topology evidence="1">Multi-pass membrane protein</topology>
    </subcellularLocation>
</comment>
<evidence type="ECO:0000256" key="1">
    <source>
        <dbReference type="ARBA" id="ARBA00004651"/>
    </source>
</evidence>
<feature type="domain" description="Na+/H+ antiporter MnhB subunit-related protein" evidence="8">
    <location>
        <begin position="103"/>
        <end position="202"/>
    </location>
</feature>
<evidence type="ECO:0000256" key="5">
    <source>
        <dbReference type="ARBA" id="ARBA00022989"/>
    </source>
</evidence>
<feature type="transmembrane region" description="Helical" evidence="7">
    <location>
        <begin position="12"/>
        <end position="33"/>
    </location>
</feature>
<keyword evidence="5 7" id="KW-1133">Transmembrane helix</keyword>
<keyword evidence="4 7" id="KW-0812">Transmembrane</keyword>
<dbReference type="InterPro" id="IPR050622">
    <property type="entry name" value="CPA3_antiporter_subunitB"/>
</dbReference>
<evidence type="ECO:0000256" key="6">
    <source>
        <dbReference type="ARBA" id="ARBA00023136"/>
    </source>
</evidence>
<proteinExistence type="inferred from homology"/>
<reference evidence="10" key="1">
    <citation type="submission" date="2020-01" db="EMBL/GenBank/DDBJ databases">
        <authorList>
            <person name="Meier V. D."/>
            <person name="Meier V D."/>
        </authorList>
    </citation>
    <scope>NUCLEOTIDE SEQUENCE</scope>
    <source>
        <strain evidence="10">HLG_WM_MAG_01</strain>
    </source>
</reference>
<sequence>MIANKNTSEDKIIRLVLIIFLTFMASLVGYAVLSLPESSSNLQELVAKNIDMSGVSNPVTAVLLNFRVYDTFLEMVVLLVALLGVWSIKEVPIKSMSDFENPVLDTLVDILVPFSILVSIYLLWVGAHAPGGAFQAGSVFGAGLVLLMLSGRQPFLNFNGLALHFALVISVTMFITISIYSLFVSGELLKYPLSQAGSIIFILEGMATVSIGLTLTLLFHGIYTKEKSK</sequence>
<evidence type="ECO:0000256" key="2">
    <source>
        <dbReference type="ARBA" id="ARBA00009425"/>
    </source>
</evidence>
<evidence type="ECO:0000259" key="9">
    <source>
        <dbReference type="Pfam" id="PF20501"/>
    </source>
</evidence>
<dbReference type="EMBL" id="CACVAS010000057">
    <property type="protein sequence ID" value="CAA6809155.1"/>
    <property type="molecule type" value="Genomic_DNA"/>
</dbReference>
<dbReference type="AlphaFoldDB" id="A0A6S6T2Q7"/>
<evidence type="ECO:0000259" key="8">
    <source>
        <dbReference type="Pfam" id="PF04039"/>
    </source>
</evidence>
<dbReference type="InterPro" id="IPR046806">
    <property type="entry name" value="MrpA_C/MbhE"/>
</dbReference>
<name>A0A6S6T2Q7_9BACT</name>
<feature type="transmembrane region" description="Helical" evidence="7">
    <location>
        <begin position="107"/>
        <end position="126"/>
    </location>
</feature>
<organism evidence="10">
    <name type="scientific">uncultured Sulfurovum sp</name>
    <dbReference type="NCBI Taxonomy" id="269237"/>
    <lineage>
        <taxon>Bacteria</taxon>
        <taxon>Pseudomonadati</taxon>
        <taxon>Campylobacterota</taxon>
        <taxon>Epsilonproteobacteria</taxon>
        <taxon>Campylobacterales</taxon>
        <taxon>Sulfurovaceae</taxon>
        <taxon>Sulfurovum</taxon>
        <taxon>environmental samples</taxon>
    </lineage>
</organism>
<dbReference type="PANTHER" id="PTHR33932:SF4">
    <property type="entry name" value="NA(+)_H(+) ANTIPORTER SUBUNIT B"/>
    <property type="match status" value="1"/>
</dbReference>
<feature type="transmembrane region" description="Helical" evidence="7">
    <location>
        <begin position="161"/>
        <end position="183"/>
    </location>
</feature>
<feature type="transmembrane region" description="Helical" evidence="7">
    <location>
        <begin position="66"/>
        <end position="86"/>
    </location>
</feature>
<comment type="similarity">
    <text evidence="2">Belongs to the CPA3 antiporters (TC 2.A.63) subunit B family.</text>
</comment>
<evidence type="ECO:0000256" key="4">
    <source>
        <dbReference type="ARBA" id="ARBA00022692"/>
    </source>
</evidence>
<feature type="transmembrane region" description="Helical" evidence="7">
    <location>
        <begin position="132"/>
        <end position="149"/>
    </location>
</feature>
<dbReference type="Pfam" id="PF20501">
    <property type="entry name" value="MbhE"/>
    <property type="match status" value="1"/>
</dbReference>
<gene>
    <name evidence="10" type="ORF">HELGO_WM3566</name>
</gene>
<evidence type="ECO:0000256" key="3">
    <source>
        <dbReference type="ARBA" id="ARBA00022475"/>
    </source>
</evidence>
<evidence type="ECO:0000256" key="7">
    <source>
        <dbReference type="SAM" id="Phobius"/>
    </source>
</evidence>
<dbReference type="PANTHER" id="PTHR33932">
    <property type="entry name" value="NA(+)/H(+) ANTIPORTER SUBUNIT B"/>
    <property type="match status" value="1"/>
</dbReference>
<accession>A0A6S6T2Q7</accession>
<feature type="domain" description="MrpA C-terminal/MbhE" evidence="9">
    <location>
        <begin position="17"/>
        <end position="88"/>
    </location>
</feature>
<keyword evidence="3" id="KW-1003">Cell membrane</keyword>
<evidence type="ECO:0000313" key="10">
    <source>
        <dbReference type="EMBL" id="CAA6809155.1"/>
    </source>
</evidence>
<dbReference type="InterPro" id="IPR007182">
    <property type="entry name" value="MnhB"/>
</dbReference>
<feature type="transmembrane region" description="Helical" evidence="7">
    <location>
        <begin position="195"/>
        <end position="219"/>
    </location>
</feature>
<dbReference type="Pfam" id="PF04039">
    <property type="entry name" value="MnhB"/>
    <property type="match status" value="1"/>
</dbReference>
<keyword evidence="6 7" id="KW-0472">Membrane</keyword>